<comment type="caution">
    <text evidence="2">The sequence shown here is derived from an EMBL/GenBank/DDBJ whole genome shotgun (WGS) entry which is preliminary data.</text>
</comment>
<feature type="region of interest" description="Disordered" evidence="1">
    <location>
        <begin position="171"/>
        <end position="222"/>
    </location>
</feature>
<reference evidence="2 3" key="1">
    <citation type="submission" date="2020-05" db="EMBL/GenBank/DDBJ databases">
        <title>MicrobeNet Type strains.</title>
        <authorList>
            <person name="Nicholson A.C."/>
        </authorList>
    </citation>
    <scope>NUCLEOTIDE SEQUENCE [LARGE SCALE GENOMIC DNA]</scope>
    <source>
        <strain evidence="2 3">JCM 3224</strain>
    </source>
</reference>
<dbReference type="Proteomes" id="UP000586827">
    <property type="component" value="Unassembled WGS sequence"/>
</dbReference>
<evidence type="ECO:0000313" key="2">
    <source>
        <dbReference type="EMBL" id="NNH74771.1"/>
    </source>
</evidence>
<sequence>MTDTKIPTAVAKPLYASVGAGDTVYTQVKDLVDKVRDRAATADVPGRVEEARERFANLPADAQAQFETLRTRVQTLPSELPDDLAELREKLTPEELRRLADQYFHQLLELYTDLAARGEETVDRLRANPTFDERFAQVETLYGDVVSRTEDMVGKVQEQVSPLIGRAAKAAEDAEETLEGEVVEITSETAPEASAPAKKVPAKKAAPAKKAPAKKAAPAAKK</sequence>
<protein>
    <submittedName>
        <fullName evidence="2">Heparin-binding hemagglutinin</fullName>
    </submittedName>
</protein>
<accession>A0A849CJM9</accession>
<evidence type="ECO:0000256" key="1">
    <source>
        <dbReference type="SAM" id="MobiDB-lite"/>
    </source>
</evidence>
<feature type="compositionally biased region" description="Acidic residues" evidence="1">
    <location>
        <begin position="173"/>
        <end position="182"/>
    </location>
</feature>
<organism evidence="2 3">
    <name type="scientific">Nocardia uniformis</name>
    <dbReference type="NCBI Taxonomy" id="53432"/>
    <lineage>
        <taxon>Bacteria</taxon>
        <taxon>Bacillati</taxon>
        <taxon>Actinomycetota</taxon>
        <taxon>Actinomycetes</taxon>
        <taxon>Mycobacteriales</taxon>
        <taxon>Nocardiaceae</taxon>
        <taxon>Nocardia</taxon>
    </lineage>
</organism>
<feature type="compositionally biased region" description="Low complexity" evidence="1">
    <location>
        <begin position="190"/>
        <end position="222"/>
    </location>
</feature>
<dbReference type="Gene3D" id="1.20.120.20">
    <property type="entry name" value="Apolipoprotein"/>
    <property type="match status" value="1"/>
</dbReference>
<name>A0A849CJM9_9NOCA</name>
<gene>
    <name evidence="2" type="ORF">HLB23_33810</name>
</gene>
<keyword evidence="3" id="KW-1185">Reference proteome</keyword>
<dbReference type="SUPFAM" id="SSF58113">
    <property type="entry name" value="Apolipoprotein A-I"/>
    <property type="match status" value="1"/>
</dbReference>
<dbReference type="EMBL" id="JABELX010000016">
    <property type="protein sequence ID" value="NNH74771.1"/>
    <property type="molecule type" value="Genomic_DNA"/>
</dbReference>
<proteinExistence type="predicted"/>
<evidence type="ECO:0000313" key="3">
    <source>
        <dbReference type="Proteomes" id="UP000586827"/>
    </source>
</evidence>
<dbReference type="AlphaFoldDB" id="A0A849CJM9"/>
<dbReference type="RefSeq" id="WP_067528999.1">
    <property type="nucleotide sequence ID" value="NZ_JABELX010000016.1"/>
</dbReference>